<comment type="subunit">
    <text evidence="6">Forms a complex with KhpA.</text>
</comment>
<dbReference type="NCBIfam" id="NF041568">
    <property type="entry name" value="Jag_EloR"/>
    <property type="match status" value="1"/>
</dbReference>
<evidence type="ECO:0000256" key="4">
    <source>
        <dbReference type="ARBA" id="ARBA00023186"/>
    </source>
</evidence>
<evidence type="ECO:0000256" key="1">
    <source>
        <dbReference type="ARBA" id="ARBA00022490"/>
    </source>
</evidence>
<feature type="domain" description="R3H" evidence="7">
    <location>
        <begin position="141"/>
        <end position="207"/>
    </location>
</feature>
<comment type="subcellular location">
    <subcellularLocation>
        <location evidence="6">Cytoplasm</location>
    </subcellularLocation>
</comment>
<dbReference type="InterPro" id="IPR039247">
    <property type="entry name" value="KhpB"/>
</dbReference>
<reference evidence="9" key="1">
    <citation type="submission" date="2016-10" db="EMBL/GenBank/DDBJ databases">
        <authorList>
            <person name="Varghese N."/>
            <person name="Submissions S."/>
        </authorList>
    </citation>
    <scope>NUCLEOTIDE SEQUENCE [LARGE SCALE GENOMIC DNA]</scope>
    <source>
        <strain evidence="9">Z-7934</strain>
    </source>
</reference>
<dbReference type="GO" id="GO:0005737">
    <property type="term" value="C:cytoplasm"/>
    <property type="evidence" value="ECO:0007669"/>
    <property type="project" value="UniProtKB-SubCell"/>
</dbReference>
<dbReference type="RefSeq" id="WP_330391078.1">
    <property type="nucleotide sequence ID" value="NZ_FOQA01000008.1"/>
</dbReference>
<evidence type="ECO:0000313" key="9">
    <source>
        <dbReference type="Proteomes" id="UP000199287"/>
    </source>
</evidence>
<dbReference type="Pfam" id="PF14804">
    <property type="entry name" value="Jag_N"/>
    <property type="match status" value="1"/>
</dbReference>
<dbReference type="InterPro" id="IPR038247">
    <property type="entry name" value="Jag_N_dom_sf"/>
</dbReference>
<evidence type="ECO:0000256" key="5">
    <source>
        <dbReference type="ARBA" id="ARBA00023316"/>
    </source>
</evidence>
<keyword evidence="4 6" id="KW-0143">Chaperone</keyword>
<evidence type="ECO:0000256" key="3">
    <source>
        <dbReference type="ARBA" id="ARBA00022960"/>
    </source>
</evidence>
<gene>
    <name evidence="6" type="primary">khpB</name>
    <name evidence="6" type="synonym">eloR</name>
    <name evidence="8" type="ORF">SAMN05192551_10853</name>
</gene>
<evidence type="ECO:0000313" key="8">
    <source>
        <dbReference type="EMBL" id="SFI19673.1"/>
    </source>
</evidence>
<keyword evidence="3 6" id="KW-0133">Cell shape</keyword>
<comment type="similarity">
    <text evidence="6">Belongs to the KhpB RNA-binding protein family.</text>
</comment>
<dbReference type="Pfam" id="PF13083">
    <property type="entry name" value="KH_KhpA-B"/>
    <property type="match status" value="1"/>
</dbReference>
<comment type="function">
    <text evidence="6">A probable RNA chaperone. Forms a complex with KhpA which binds to cellular RNA and controls its expression. Plays a role in peptidoglycan (PG) homeostasis and cell length regulation.</text>
</comment>
<dbReference type="PANTHER" id="PTHR35800:SF1">
    <property type="entry name" value="RNA-BINDING PROTEIN KHPB"/>
    <property type="match status" value="1"/>
</dbReference>
<dbReference type="InterPro" id="IPR015946">
    <property type="entry name" value="KH_dom-like_a/b"/>
</dbReference>
<sequence>MIQKVHATGKTIEEAVENGLKELGCSRDDVEVKIIEVPYKGFLGVFGSKDAEVELERKDQTEEVTKQFLHSLFEAMSLDVAIDIKINNDQMDIELSGPNMGVVIGKRGQTLDSIQYLTSLVVNKQRDKYMKVHMDTENYRQKREETLVRLAHKMAKNVKATKRKMVLEPMNPYERRIIHAALQSEPKIQTFSEGEEPYRKVAIALKK</sequence>
<name>A0A1I3G893_9FIRM</name>
<keyword evidence="9" id="KW-1185">Reference proteome</keyword>
<dbReference type="Pfam" id="PF01424">
    <property type="entry name" value="R3H"/>
    <property type="match status" value="1"/>
</dbReference>
<accession>A0A1I3G893</accession>
<evidence type="ECO:0000259" key="7">
    <source>
        <dbReference type="PROSITE" id="PS51061"/>
    </source>
</evidence>
<dbReference type="Proteomes" id="UP000199287">
    <property type="component" value="Unassembled WGS sequence"/>
</dbReference>
<dbReference type="InterPro" id="IPR034079">
    <property type="entry name" value="R3H_KhpB"/>
</dbReference>
<organism evidence="8 9">
    <name type="scientific">Tindallia magadiensis</name>
    <dbReference type="NCBI Taxonomy" id="69895"/>
    <lineage>
        <taxon>Bacteria</taxon>
        <taxon>Bacillati</taxon>
        <taxon>Bacillota</taxon>
        <taxon>Clostridia</taxon>
        <taxon>Peptostreptococcales</taxon>
        <taxon>Tindalliaceae</taxon>
        <taxon>Tindallia</taxon>
    </lineage>
</organism>
<evidence type="ECO:0000256" key="2">
    <source>
        <dbReference type="ARBA" id="ARBA00022884"/>
    </source>
</evidence>
<dbReference type="GO" id="GO:0009252">
    <property type="term" value="P:peptidoglycan biosynthetic process"/>
    <property type="evidence" value="ECO:0007669"/>
    <property type="project" value="UniProtKB-UniRule"/>
</dbReference>
<dbReference type="AlphaFoldDB" id="A0A1I3G893"/>
<feature type="region of interest" description="Jag_N domain" evidence="6">
    <location>
        <begin position="6"/>
        <end position="56"/>
    </location>
</feature>
<dbReference type="SMART" id="SM01245">
    <property type="entry name" value="Jag_N"/>
    <property type="match status" value="1"/>
</dbReference>
<dbReference type="InterPro" id="IPR032782">
    <property type="entry name" value="KhpB_N"/>
</dbReference>
<dbReference type="CDD" id="cd02414">
    <property type="entry name" value="KH-II_Jag"/>
    <property type="match status" value="1"/>
</dbReference>
<dbReference type="EMBL" id="FOQA01000008">
    <property type="protein sequence ID" value="SFI19673.1"/>
    <property type="molecule type" value="Genomic_DNA"/>
</dbReference>
<keyword evidence="2 6" id="KW-0694">RNA-binding</keyword>
<keyword evidence="1 6" id="KW-0963">Cytoplasm</keyword>
<dbReference type="GO" id="GO:0071555">
    <property type="term" value="P:cell wall organization"/>
    <property type="evidence" value="ECO:0007669"/>
    <property type="project" value="UniProtKB-KW"/>
</dbReference>
<dbReference type="PROSITE" id="PS51061">
    <property type="entry name" value="R3H"/>
    <property type="match status" value="1"/>
</dbReference>
<dbReference type="PANTHER" id="PTHR35800">
    <property type="entry name" value="PROTEIN JAG"/>
    <property type="match status" value="1"/>
</dbReference>
<dbReference type="GO" id="GO:0003723">
    <property type="term" value="F:RNA binding"/>
    <property type="evidence" value="ECO:0007669"/>
    <property type="project" value="UniProtKB-UniRule"/>
</dbReference>
<dbReference type="Gene3D" id="3.30.300.20">
    <property type="match status" value="1"/>
</dbReference>
<evidence type="ECO:0000256" key="6">
    <source>
        <dbReference type="HAMAP-Rule" id="MF_00867"/>
    </source>
</evidence>
<dbReference type="HAMAP" id="MF_00867">
    <property type="entry name" value="KhpB"/>
    <property type="match status" value="1"/>
</dbReference>
<protein>
    <recommendedName>
        <fullName evidence="6">RNA-binding protein KhpB</fullName>
    </recommendedName>
    <alternativeName>
        <fullName evidence="6">RNA-binding protein EloR</fullName>
    </alternativeName>
</protein>
<dbReference type="SMART" id="SM00393">
    <property type="entry name" value="R3H"/>
    <property type="match status" value="1"/>
</dbReference>
<comment type="domain">
    <text evidence="6">Has an N-terminal Jag-N domain and 2 RNA-binding domains (KH and R3H).</text>
</comment>
<dbReference type="STRING" id="69895.SAMN05192551_10853"/>
<dbReference type="InterPro" id="IPR001374">
    <property type="entry name" value="R3H_dom"/>
</dbReference>
<keyword evidence="5 6" id="KW-0961">Cell wall biogenesis/degradation</keyword>
<dbReference type="PROSITE" id="PS50084">
    <property type="entry name" value="KH_TYPE_1"/>
    <property type="match status" value="1"/>
</dbReference>
<proteinExistence type="inferred from homology"/>
<dbReference type="InterPro" id="IPR038008">
    <property type="entry name" value="Jag_KH"/>
</dbReference>
<dbReference type="SUPFAM" id="SSF82708">
    <property type="entry name" value="R3H domain"/>
    <property type="match status" value="1"/>
</dbReference>
<dbReference type="InterPro" id="IPR036867">
    <property type="entry name" value="R3H_dom_sf"/>
</dbReference>
<dbReference type="Gene3D" id="3.30.1370.50">
    <property type="entry name" value="R3H-like domain"/>
    <property type="match status" value="1"/>
</dbReference>
<dbReference type="CDD" id="cd02644">
    <property type="entry name" value="R3H_jag"/>
    <property type="match status" value="1"/>
</dbReference>
<dbReference type="Gene3D" id="3.30.30.80">
    <property type="entry name" value="probable RNA-binding protein from clostridium symbiosum atcc 14940"/>
    <property type="match status" value="1"/>
</dbReference>
<dbReference type="GO" id="GO:0008360">
    <property type="term" value="P:regulation of cell shape"/>
    <property type="evidence" value="ECO:0007669"/>
    <property type="project" value="UniProtKB-KW"/>
</dbReference>